<dbReference type="eggNOG" id="COG2217">
    <property type="taxonomic scope" value="Bacteria"/>
</dbReference>
<keyword evidence="7 15" id="KW-0479">Metal-binding</keyword>
<keyword evidence="14 15" id="KW-0472">Membrane</keyword>
<dbReference type="AlphaFoldDB" id="A4ABS9"/>
<dbReference type="NCBIfam" id="TIGR01494">
    <property type="entry name" value="ATPase_P-type"/>
    <property type="match status" value="2"/>
</dbReference>
<keyword evidence="3" id="KW-0813">Transport</keyword>
<keyword evidence="11" id="KW-1278">Translocase</keyword>
<keyword evidence="18" id="KW-1185">Reference proteome</keyword>
<dbReference type="SFLD" id="SFLDS00003">
    <property type="entry name" value="Haloacid_Dehalogenase"/>
    <property type="match status" value="1"/>
</dbReference>
<dbReference type="SUPFAM" id="SSF55008">
    <property type="entry name" value="HMA, heavy metal-associated domain"/>
    <property type="match status" value="1"/>
</dbReference>
<feature type="transmembrane region" description="Helical" evidence="15">
    <location>
        <begin position="379"/>
        <end position="400"/>
    </location>
</feature>
<dbReference type="PROSITE" id="PS01047">
    <property type="entry name" value="HMA_1"/>
    <property type="match status" value="1"/>
</dbReference>
<keyword evidence="8 15" id="KW-0547">Nucleotide-binding</keyword>
<evidence type="ECO:0000256" key="1">
    <source>
        <dbReference type="ARBA" id="ARBA00004651"/>
    </source>
</evidence>
<evidence type="ECO:0000256" key="12">
    <source>
        <dbReference type="ARBA" id="ARBA00022989"/>
    </source>
</evidence>
<dbReference type="InterPro" id="IPR036412">
    <property type="entry name" value="HAD-like_sf"/>
</dbReference>
<evidence type="ECO:0000256" key="7">
    <source>
        <dbReference type="ARBA" id="ARBA00022723"/>
    </source>
</evidence>
<evidence type="ECO:0000256" key="5">
    <source>
        <dbReference type="ARBA" id="ARBA00022553"/>
    </source>
</evidence>
<dbReference type="SFLD" id="SFLDG00002">
    <property type="entry name" value="C1.7:_P-type_atpase_like"/>
    <property type="match status" value="1"/>
</dbReference>
<evidence type="ECO:0000256" key="15">
    <source>
        <dbReference type="RuleBase" id="RU362081"/>
    </source>
</evidence>
<keyword evidence="9 15" id="KW-0067">ATP-binding</keyword>
<dbReference type="HOGENOM" id="CLU_001771_0_3_6"/>
<evidence type="ECO:0000256" key="6">
    <source>
        <dbReference type="ARBA" id="ARBA00022692"/>
    </source>
</evidence>
<dbReference type="GO" id="GO:0005886">
    <property type="term" value="C:plasma membrane"/>
    <property type="evidence" value="ECO:0007669"/>
    <property type="project" value="UniProtKB-SubCell"/>
</dbReference>
<reference evidence="17 18" key="1">
    <citation type="journal article" date="2007" name="Proc. Natl. Acad. Sci. U.S.A.">
        <title>Characterization of a marine gammaproteobacterium capable of aerobic anoxygenic photosynthesis.</title>
        <authorList>
            <person name="Fuchs B.M."/>
            <person name="Spring S."/>
            <person name="Teeling H."/>
            <person name="Quast C."/>
            <person name="Wulf J."/>
            <person name="Schattenhofer M."/>
            <person name="Yan S."/>
            <person name="Ferriera S."/>
            <person name="Johnson J."/>
            <person name="Glockner F.O."/>
            <person name="Amann R."/>
        </authorList>
    </citation>
    <scope>NUCLEOTIDE SEQUENCE [LARGE SCALE GENOMIC DNA]</scope>
    <source>
        <strain evidence="17">KT71</strain>
    </source>
</reference>
<evidence type="ECO:0000256" key="8">
    <source>
        <dbReference type="ARBA" id="ARBA00022741"/>
    </source>
</evidence>
<dbReference type="SUPFAM" id="SSF56784">
    <property type="entry name" value="HAD-like"/>
    <property type="match status" value="1"/>
</dbReference>
<dbReference type="GO" id="GO:0016887">
    <property type="term" value="F:ATP hydrolysis activity"/>
    <property type="evidence" value="ECO:0007669"/>
    <property type="project" value="InterPro"/>
</dbReference>
<dbReference type="InterPro" id="IPR023298">
    <property type="entry name" value="ATPase_P-typ_TM_dom_sf"/>
</dbReference>
<dbReference type="Gene3D" id="3.30.70.100">
    <property type="match status" value="1"/>
</dbReference>
<dbReference type="GO" id="GO:0005524">
    <property type="term" value="F:ATP binding"/>
    <property type="evidence" value="ECO:0007669"/>
    <property type="project" value="UniProtKB-UniRule"/>
</dbReference>
<evidence type="ECO:0000256" key="10">
    <source>
        <dbReference type="ARBA" id="ARBA00022842"/>
    </source>
</evidence>
<evidence type="ECO:0000256" key="4">
    <source>
        <dbReference type="ARBA" id="ARBA00022475"/>
    </source>
</evidence>
<feature type="transmembrane region" description="Helical" evidence="15">
    <location>
        <begin position="165"/>
        <end position="187"/>
    </location>
</feature>
<evidence type="ECO:0000313" key="17">
    <source>
        <dbReference type="EMBL" id="EAQ96592.1"/>
    </source>
</evidence>
<gene>
    <name evidence="17" type="ORF">KT71_06192</name>
</gene>
<dbReference type="SUPFAM" id="SSF81653">
    <property type="entry name" value="Calcium ATPase, transduction domain A"/>
    <property type="match status" value="1"/>
</dbReference>
<dbReference type="EC" id="3.6.3.4" evidence="17"/>
<dbReference type="Gene3D" id="3.40.1110.10">
    <property type="entry name" value="Calcium-transporting ATPase, cytoplasmic domain N"/>
    <property type="match status" value="1"/>
</dbReference>
<dbReference type="InterPro" id="IPR006121">
    <property type="entry name" value="HMA_dom"/>
</dbReference>
<name>A4ABS9_9GAMM</name>
<dbReference type="GO" id="GO:0055070">
    <property type="term" value="P:copper ion homeostasis"/>
    <property type="evidence" value="ECO:0007669"/>
    <property type="project" value="TreeGrafter"/>
</dbReference>
<dbReference type="InterPro" id="IPR017969">
    <property type="entry name" value="Heavy-metal-associated_CS"/>
</dbReference>
<feature type="transmembrane region" description="Helical" evidence="15">
    <location>
        <begin position="193"/>
        <end position="211"/>
    </location>
</feature>
<evidence type="ECO:0000256" key="14">
    <source>
        <dbReference type="ARBA" id="ARBA00023136"/>
    </source>
</evidence>
<keyword evidence="13" id="KW-0406">Ion transport</keyword>
<keyword evidence="6 15" id="KW-0812">Transmembrane</keyword>
<keyword evidence="5" id="KW-0597">Phosphoprotein</keyword>
<organism evidence="17 18">
    <name type="scientific">Congregibacter litoralis KT71</name>
    <dbReference type="NCBI Taxonomy" id="314285"/>
    <lineage>
        <taxon>Bacteria</taxon>
        <taxon>Pseudomonadati</taxon>
        <taxon>Pseudomonadota</taxon>
        <taxon>Gammaproteobacteria</taxon>
        <taxon>Cellvibrionales</taxon>
        <taxon>Halieaceae</taxon>
        <taxon>Congregibacter</taxon>
    </lineage>
</organism>
<evidence type="ECO:0000256" key="11">
    <source>
        <dbReference type="ARBA" id="ARBA00022967"/>
    </source>
</evidence>
<keyword evidence="17" id="KW-0378">Hydrolase</keyword>
<dbReference type="PROSITE" id="PS00154">
    <property type="entry name" value="ATPASE_E1_E2"/>
    <property type="match status" value="1"/>
</dbReference>
<proteinExistence type="inferred from homology"/>
<keyword evidence="10" id="KW-0460">Magnesium</keyword>
<dbReference type="STRING" id="314285.KT71_06192"/>
<accession>A4ABS9</accession>
<dbReference type="SUPFAM" id="SSF81665">
    <property type="entry name" value="Calcium ATPase, transmembrane domain M"/>
    <property type="match status" value="1"/>
</dbReference>
<keyword evidence="12 15" id="KW-1133">Transmembrane helix</keyword>
<dbReference type="InterPro" id="IPR023299">
    <property type="entry name" value="ATPase_P-typ_cyto_dom_N"/>
</dbReference>
<dbReference type="OrthoDB" id="9814270at2"/>
<dbReference type="Gene3D" id="2.70.150.10">
    <property type="entry name" value="Calcium-transporting ATPase, cytoplasmic transduction domain A"/>
    <property type="match status" value="1"/>
</dbReference>
<dbReference type="GO" id="GO:0005507">
    <property type="term" value="F:copper ion binding"/>
    <property type="evidence" value="ECO:0007669"/>
    <property type="project" value="TreeGrafter"/>
</dbReference>
<dbReference type="RefSeq" id="WP_008293659.1">
    <property type="nucleotide sequence ID" value="NZ_CM002299.1"/>
</dbReference>
<comment type="subcellular location">
    <subcellularLocation>
        <location evidence="1">Cell membrane</location>
        <topology evidence="1">Multi-pass membrane protein</topology>
    </subcellularLocation>
</comment>
<dbReference type="InterPro" id="IPR018303">
    <property type="entry name" value="ATPase_P-typ_P_site"/>
</dbReference>
<dbReference type="EMBL" id="AAOA02000004">
    <property type="protein sequence ID" value="EAQ96592.1"/>
    <property type="molecule type" value="Genomic_DNA"/>
</dbReference>
<dbReference type="PRINTS" id="PR00120">
    <property type="entry name" value="HATPASE"/>
</dbReference>
<feature type="domain" description="HMA" evidence="16">
    <location>
        <begin position="14"/>
        <end position="80"/>
    </location>
</feature>
<dbReference type="InterPro" id="IPR008250">
    <property type="entry name" value="ATPase_P-typ_transduc_dom_A_sf"/>
</dbReference>
<dbReference type="NCBIfam" id="TIGR01525">
    <property type="entry name" value="ATPase-IB_hvy"/>
    <property type="match status" value="1"/>
</dbReference>
<dbReference type="PANTHER" id="PTHR43520">
    <property type="entry name" value="ATP7, ISOFORM B"/>
    <property type="match status" value="1"/>
</dbReference>
<feature type="transmembrane region" description="Helical" evidence="15">
    <location>
        <begin position="102"/>
        <end position="121"/>
    </location>
</feature>
<feature type="transmembrane region" description="Helical" evidence="15">
    <location>
        <begin position="133"/>
        <end position="153"/>
    </location>
</feature>
<reference evidence="17 18" key="2">
    <citation type="journal article" date="2009" name="PLoS ONE">
        <title>The photosynthetic apparatus and its regulation in the aerobic gammaproteobacterium Congregibacter litoralis gen. nov., sp. nov.</title>
        <authorList>
            <person name="Spring S."/>
            <person name="Lunsdorf H."/>
            <person name="Fuchs B.M."/>
            <person name="Tindall B.J."/>
        </authorList>
    </citation>
    <scope>NUCLEOTIDE SEQUENCE [LARGE SCALE GENOMIC DNA]</scope>
    <source>
        <strain evidence="17">KT71</strain>
    </source>
</reference>
<evidence type="ECO:0000313" key="18">
    <source>
        <dbReference type="Proteomes" id="UP000019205"/>
    </source>
</evidence>
<dbReference type="Proteomes" id="UP000019205">
    <property type="component" value="Chromosome"/>
</dbReference>
<dbReference type="CDD" id="cd00371">
    <property type="entry name" value="HMA"/>
    <property type="match status" value="1"/>
</dbReference>
<dbReference type="Gene3D" id="3.40.50.1000">
    <property type="entry name" value="HAD superfamily/HAD-like"/>
    <property type="match status" value="1"/>
</dbReference>
<dbReference type="Pfam" id="PF00403">
    <property type="entry name" value="HMA"/>
    <property type="match status" value="1"/>
</dbReference>
<comment type="caution">
    <text evidence="17">The sequence shown here is derived from an EMBL/GenBank/DDBJ whole genome shotgun (WGS) entry which is preliminary data.</text>
</comment>
<sequence>MNQAVSALSSSAHIDELLIVDGMFCGGCASSLERRLGQLPGVVEASVDLAAGAALLRWRSGQQNADAARNVITSLGYTARRPGEEAAGDGVDAPERSLRLKFVVAMFFGMWTMLPSIGLYLDAAPNAAVAHGLAWAAAIASLPVILVCGRPFYAMAFATLRVGAAGIDALVSIGVAGAVALSVFSLAGGGADVYFEVAVALITLQLLARLIQLKVARRGRDALAQLLDLAPGKVARIATNGALEIVPVSQIAAGDLLLAEVGDTLAADGVVEGSDGLLDRHLLTGESRAIRVKTGDALCAGEVVVEGPLKLRVTGASGDRRIDALARQVRSTLMRKPDWQRRIDLVARYFLLLATIAAVIGGCVAVATGAGAIAVAERAIAVFVIACPCALSLAAPLAGLGATRRAVAAGILLRDLRVLTGAEKIRRVFLDKTGTLTEGKPVVCALKPVAGVSEGELLALAARVERHSRHPLATAIVREALARNLKLDTYGFFDRDEENHGQTPDHTRTVVGRGVRLESAATILRVGSAQWFEEEGLQCPFAEDEGFSRVWVARNDEVLGAIDLHDPLRPGARDAIEWLKSQGIAVTILSGDASKPVARIARELGVEGIARCSPEDKVSIVEDAAQGCATAFVGDGLNDGPAIAAADLGVAVENALDAARTASAATLLRGGVERVPGLLTLVSSAGGVLRQNIFGAVIYNLVAIPAALVGWVHPAVAAIAMAASSITIVLNSLRIREESLATVD</sequence>
<dbReference type="PROSITE" id="PS50846">
    <property type="entry name" value="HMA_2"/>
    <property type="match status" value="1"/>
</dbReference>
<dbReference type="GO" id="GO:0043682">
    <property type="term" value="F:P-type divalent copper transporter activity"/>
    <property type="evidence" value="ECO:0007669"/>
    <property type="project" value="TreeGrafter"/>
</dbReference>
<dbReference type="InterPro" id="IPR044492">
    <property type="entry name" value="P_typ_ATPase_HD_dom"/>
</dbReference>
<feature type="transmembrane region" description="Helical" evidence="15">
    <location>
        <begin position="349"/>
        <end position="373"/>
    </location>
</feature>
<dbReference type="PANTHER" id="PTHR43520:SF5">
    <property type="entry name" value="CATION-TRANSPORTING P-TYPE ATPASE-RELATED"/>
    <property type="match status" value="1"/>
</dbReference>
<dbReference type="InterPro" id="IPR023214">
    <property type="entry name" value="HAD_sf"/>
</dbReference>
<keyword evidence="4 15" id="KW-1003">Cell membrane</keyword>
<evidence type="ECO:0000256" key="9">
    <source>
        <dbReference type="ARBA" id="ARBA00022840"/>
    </source>
</evidence>
<dbReference type="InterPro" id="IPR059000">
    <property type="entry name" value="ATPase_P-type_domA"/>
</dbReference>
<evidence type="ECO:0000256" key="13">
    <source>
        <dbReference type="ARBA" id="ARBA00023065"/>
    </source>
</evidence>
<evidence type="ECO:0000256" key="2">
    <source>
        <dbReference type="ARBA" id="ARBA00006024"/>
    </source>
</evidence>
<dbReference type="SFLD" id="SFLDF00027">
    <property type="entry name" value="p-type_atpase"/>
    <property type="match status" value="1"/>
</dbReference>
<evidence type="ECO:0000259" key="16">
    <source>
        <dbReference type="PROSITE" id="PS50846"/>
    </source>
</evidence>
<feature type="transmembrane region" description="Helical" evidence="15">
    <location>
        <begin position="708"/>
        <end position="730"/>
    </location>
</feature>
<dbReference type="PRINTS" id="PR00119">
    <property type="entry name" value="CATATPASE"/>
</dbReference>
<dbReference type="Pfam" id="PF00122">
    <property type="entry name" value="E1-E2_ATPase"/>
    <property type="match status" value="1"/>
</dbReference>
<dbReference type="InterPro" id="IPR027256">
    <property type="entry name" value="P-typ_ATPase_IB"/>
</dbReference>
<evidence type="ECO:0000256" key="3">
    <source>
        <dbReference type="ARBA" id="ARBA00022448"/>
    </source>
</evidence>
<comment type="similarity">
    <text evidence="2 15">Belongs to the cation transport ATPase (P-type) (TC 3.A.3) family. Type IB subfamily.</text>
</comment>
<dbReference type="Pfam" id="PF00702">
    <property type="entry name" value="Hydrolase"/>
    <property type="match status" value="1"/>
</dbReference>
<dbReference type="InterPro" id="IPR001757">
    <property type="entry name" value="P_typ_ATPase"/>
</dbReference>
<dbReference type="InterPro" id="IPR036163">
    <property type="entry name" value="HMA_dom_sf"/>
</dbReference>
<protein>
    <submittedName>
        <fullName evidence="17">ATPase, P-type (Transporting), HAD superfamily, subfamily IC/heavy metal translocating P-type ATPase</fullName>
        <ecNumber evidence="17">3.6.3.4</ecNumber>
    </submittedName>
</protein>